<dbReference type="PANTHER" id="PTHR42684">
    <property type="entry name" value="ADENOSYLMETHIONINE-8-AMINO-7-OXONONANOATE AMINOTRANSFERASE"/>
    <property type="match status" value="1"/>
</dbReference>
<dbReference type="PANTHER" id="PTHR42684:SF3">
    <property type="entry name" value="ADENOSYLMETHIONINE-8-AMINO-7-OXONONANOATE AMINOTRANSFERASE"/>
    <property type="match status" value="1"/>
</dbReference>
<feature type="region of interest" description="Disordered" evidence="3">
    <location>
        <begin position="132"/>
        <end position="158"/>
    </location>
</feature>
<dbReference type="AlphaFoldDB" id="A0A0D3D2V5"/>
<dbReference type="EnsemblPlants" id="Bo7g009580.1">
    <property type="protein sequence ID" value="Bo7g009580.1"/>
    <property type="gene ID" value="Bo7g009580"/>
</dbReference>
<protein>
    <submittedName>
        <fullName evidence="4">Uncharacterized protein</fullName>
    </submittedName>
</protein>
<dbReference type="GO" id="GO:0009102">
    <property type="term" value="P:biotin biosynthetic process"/>
    <property type="evidence" value="ECO:0007669"/>
    <property type="project" value="TreeGrafter"/>
</dbReference>
<evidence type="ECO:0000256" key="1">
    <source>
        <dbReference type="ARBA" id="ARBA00022576"/>
    </source>
</evidence>
<feature type="region of interest" description="Disordered" evidence="3">
    <location>
        <begin position="284"/>
        <end position="324"/>
    </location>
</feature>
<keyword evidence="2" id="KW-0808">Transferase</keyword>
<sequence length="324" mass="36125">MSPMIHRSIWFGIYNNALGRPEKKKFIARKKSYHSSILISASLSSAASNFDLPAPFVWHTDCPHYCRFHLPGENKEDFSIRLAKNLEDLIITEGPETLILHNENCSFMDTKRGFKGHADPPSKIKELIENGTQEKMSDHDSEETESLPNSQSPVKASMEKPVQLGMELKISEEEFLDLKSYNCEGWVLNYVVFFAYISLREKENMNLMCCSSSNATKYGGVRKIESVTLAELNSFVSNASPQCFRILQRGFSSFTCASCNEENAVGVVTCEGCRGLPTNAVKRSHPCENMRDSDIRGSTADRNGDGQTAAPSEPNESPVAEKNT</sequence>
<dbReference type="InterPro" id="IPR015421">
    <property type="entry name" value="PyrdxlP-dep_Trfase_major"/>
</dbReference>
<dbReference type="OMA" id="SHPCENM"/>
<feature type="compositionally biased region" description="Basic and acidic residues" evidence="3">
    <location>
        <begin position="285"/>
        <end position="295"/>
    </location>
</feature>
<keyword evidence="5" id="KW-1185">Reference proteome</keyword>
<proteinExistence type="predicted"/>
<dbReference type="GO" id="GO:0009448">
    <property type="term" value="P:gamma-aminobutyric acid metabolic process"/>
    <property type="evidence" value="ECO:0007669"/>
    <property type="project" value="TreeGrafter"/>
</dbReference>
<keyword evidence="1" id="KW-0032">Aminotransferase</keyword>
<dbReference type="eggNOG" id="KOG1404">
    <property type="taxonomic scope" value="Eukaryota"/>
</dbReference>
<evidence type="ECO:0000256" key="2">
    <source>
        <dbReference type="ARBA" id="ARBA00022679"/>
    </source>
</evidence>
<evidence type="ECO:0000313" key="4">
    <source>
        <dbReference type="EnsemblPlants" id="Bo7g009580.1"/>
    </source>
</evidence>
<accession>A0A0D3D2V5</accession>
<reference evidence="4 5" key="1">
    <citation type="journal article" date="2014" name="Genome Biol.">
        <title>Transcriptome and methylome profiling reveals relics of genome dominance in the mesopolyploid Brassica oleracea.</title>
        <authorList>
            <person name="Parkin I.A."/>
            <person name="Koh C."/>
            <person name="Tang H."/>
            <person name="Robinson S.J."/>
            <person name="Kagale S."/>
            <person name="Clarke W.E."/>
            <person name="Town C.D."/>
            <person name="Nixon J."/>
            <person name="Krishnakumar V."/>
            <person name="Bidwell S.L."/>
            <person name="Denoeud F."/>
            <person name="Belcram H."/>
            <person name="Links M.G."/>
            <person name="Just J."/>
            <person name="Clarke C."/>
            <person name="Bender T."/>
            <person name="Huebert T."/>
            <person name="Mason A.S."/>
            <person name="Pires J.C."/>
            <person name="Barker G."/>
            <person name="Moore J."/>
            <person name="Walley P.G."/>
            <person name="Manoli S."/>
            <person name="Batley J."/>
            <person name="Edwards D."/>
            <person name="Nelson M.N."/>
            <person name="Wang X."/>
            <person name="Paterson A.H."/>
            <person name="King G."/>
            <person name="Bancroft I."/>
            <person name="Chalhoub B."/>
            <person name="Sharpe A.G."/>
        </authorList>
    </citation>
    <scope>NUCLEOTIDE SEQUENCE</scope>
    <source>
        <strain evidence="4 5">cv. TO1000</strain>
    </source>
</reference>
<reference evidence="4" key="2">
    <citation type="submission" date="2015-03" db="UniProtKB">
        <authorList>
            <consortium name="EnsemblPlants"/>
        </authorList>
    </citation>
    <scope>IDENTIFICATION</scope>
</reference>
<dbReference type="HOGENOM" id="CLU_858829_0_0_1"/>
<dbReference type="Gene3D" id="3.40.640.10">
    <property type="entry name" value="Type I PLP-dependent aspartate aminotransferase-like (Major domain)"/>
    <property type="match status" value="1"/>
</dbReference>
<evidence type="ECO:0000313" key="5">
    <source>
        <dbReference type="Proteomes" id="UP000032141"/>
    </source>
</evidence>
<name>A0A0D3D2V5_BRAOL</name>
<evidence type="ECO:0000256" key="3">
    <source>
        <dbReference type="SAM" id="MobiDB-lite"/>
    </source>
</evidence>
<dbReference type="STRING" id="109376.A0A0D3D2V5"/>
<dbReference type="Proteomes" id="UP000032141">
    <property type="component" value="Chromosome C7"/>
</dbReference>
<dbReference type="GO" id="GO:0004015">
    <property type="term" value="F:adenosylmethionine-8-amino-7-oxononanoate transaminase activity"/>
    <property type="evidence" value="ECO:0007669"/>
    <property type="project" value="TreeGrafter"/>
</dbReference>
<dbReference type="Gramene" id="Bo7g009580.1">
    <property type="protein sequence ID" value="Bo7g009580.1"/>
    <property type="gene ID" value="Bo7g009580"/>
</dbReference>
<organism evidence="4 5">
    <name type="scientific">Brassica oleracea var. oleracea</name>
    <dbReference type="NCBI Taxonomy" id="109376"/>
    <lineage>
        <taxon>Eukaryota</taxon>
        <taxon>Viridiplantae</taxon>
        <taxon>Streptophyta</taxon>
        <taxon>Embryophyta</taxon>
        <taxon>Tracheophyta</taxon>
        <taxon>Spermatophyta</taxon>
        <taxon>Magnoliopsida</taxon>
        <taxon>eudicotyledons</taxon>
        <taxon>Gunneridae</taxon>
        <taxon>Pentapetalae</taxon>
        <taxon>rosids</taxon>
        <taxon>malvids</taxon>
        <taxon>Brassicales</taxon>
        <taxon>Brassicaceae</taxon>
        <taxon>Brassiceae</taxon>
        <taxon>Brassica</taxon>
    </lineage>
</organism>